<gene>
    <name evidence="3" type="ORF">CBM2636_MP20435</name>
</gene>
<dbReference type="EMBL" id="LT984814">
    <property type="protein sequence ID" value="SPD67585.1"/>
    <property type="molecule type" value="Genomic_DNA"/>
</dbReference>
<dbReference type="InterPro" id="IPR005064">
    <property type="entry name" value="BUG"/>
</dbReference>
<proteinExistence type="inferred from homology"/>
<dbReference type="RefSeq" id="WP_115713103.1">
    <property type="nucleotide sequence ID" value="NZ_LT984814.1"/>
</dbReference>
<dbReference type="Gene3D" id="3.40.190.150">
    <property type="entry name" value="Bordetella uptake gene, domain 1"/>
    <property type="match status" value="1"/>
</dbReference>
<dbReference type="Gene3D" id="3.40.190.10">
    <property type="entry name" value="Periplasmic binding protein-like II"/>
    <property type="match status" value="1"/>
</dbReference>
<dbReference type="InterPro" id="IPR042100">
    <property type="entry name" value="Bug_dom1"/>
</dbReference>
<evidence type="ECO:0008006" key="5">
    <source>
        <dbReference type="Google" id="ProtNLM"/>
    </source>
</evidence>
<dbReference type="PANTHER" id="PTHR42928:SF5">
    <property type="entry name" value="BLR1237 PROTEIN"/>
    <property type="match status" value="1"/>
</dbReference>
<evidence type="ECO:0000313" key="4">
    <source>
        <dbReference type="Proteomes" id="UP000254259"/>
    </source>
</evidence>
<dbReference type="CDD" id="cd07012">
    <property type="entry name" value="PBP2_Bug_TTT"/>
    <property type="match status" value="1"/>
</dbReference>
<dbReference type="Pfam" id="PF03401">
    <property type="entry name" value="TctC"/>
    <property type="match status" value="1"/>
</dbReference>
<geneLocation type="plasmid" evidence="4">
    <name>cbm2636_mp</name>
</geneLocation>
<keyword evidence="2" id="KW-0732">Signal</keyword>
<dbReference type="AlphaFoldDB" id="A0A9Q7XUA9"/>
<dbReference type="Proteomes" id="UP000254259">
    <property type="component" value="Plasmid CBM2636_mp"/>
</dbReference>
<organism evidence="3 4">
    <name type="scientific">Cupriavidus taiwanensis</name>
    <dbReference type="NCBI Taxonomy" id="164546"/>
    <lineage>
        <taxon>Bacteria</taxon>
        <taxon>Pseudomonadati</taxon>
        <taxon>Pseudomonadota</taxon>
        <taxon>Betaproteobacteria</taxon>
        <taxon>Burkholderiales</taxon>
        <taxon>Burkholderiaceae</taxon>
        <taxon>Cupriavidus</taxon>
    </lineage>
</organism>
<feature type="signal peptide" evidence="2">
    <location>
        <begin position="1"/>
        <end position="21"/>
    </location>
</feature>
<sequence>MIRLHKLLIGLLATLPTIASAAPAFPTRPISVQVAYPPGGTTDRQLRLLAELASQELGQPVIVTNRPGAGGTLAAAFLATKVPADGYTLAQAPISVFRLPNLQHTAWDPRRDFTYITGLSGYMLGIGVRADSPFKAWSDVVAYARKHPGELSFASVGIGSSQHLGMTELQRQTGLELNHIPYKGGAETAKALLAGEVMINADAISTLRTLGDKVRILMVWEPQRHAALPGVPTARELGINLVMPSPYGLIGPKGMPPEVVQVLHAAFSKALENPRHRQLLTEINQTAWHRNPQEYAAYASKALLEERRLLENAGMDVVLLPAEKP</sequence>
<evidence type="ECO:0000256" key="1">
    <source>
        <dbReference type="ARBA" id="ARBA00006987"/>
    </source>
</evidence>
<dbReference type="PIRSF" id="PIRSF017082">
    <property type="entry name" value="YflP"/>
    <property type="match status" value="1"/>
</dbReference>
<evidence type="ECO:0000313" key="3">
    <source>
        <dbReference type="EMBL" id="SPD67585.1"/>
    </source>
</evidence>
<accession>A0A9Q7XUA9</accession>
<feature type="chain" id="PRO_5040442584" description="Extra-cytoplasmic solute receptor" evidence="2">
    <location>
        <begin position="22"/>
        <end position="325"/>
    </location>
</feature>
<evidence type="ECO:0000256" key="2">
    <source>
        <dbReference type="SAM" id="SignalP"/>
    </source>
</evidence>
<comment type="similarity">
    <text evidence="1">Belongs to the UPF0065 (bug) family.</text>
</comment>
<reference evidence="3 4" key="1">
    <citation type="submission" date="2018-01" db="EMBL/GenBank/DDBJ databases">
        <authorList>
            <person name="Clerissi C."/>
        </authorList>
    </citation>
    <scope>NUCLEOTIDE SEQUENCE [LARGE SCALE GENOMIC DNA]</scope>
    <source>
        <strain evidence="3">Cupriavidus taiwanensis SWF 66322</strain>
        <plasmid evidence="4">cbm2636_mp</plasmid>
    </source>
</reference>
<name>A0A9Q7XUA9_9BURK</name>
<keyword evidence="3" id="KW-0614">Plasmid</keyword>
<dbReference type="PANTHER" id="PTHR42928">
    <property type="entry name" value="TRICARBOXYLATE-BINDING PROTEIN"/>
    <property type="match status" value="1"/>
</dbReference>
<protein>
    <recommendedName>
        <fullName evidence="5">Extra-cytoplasmic solute receptor</fullName>
    </recommendedName>
</protein>
<dbReference type="SUPFAM" id="SSF53850">
    <property type="entry name" value="Periplasmic binding protein-like II"/>
    <property type="match status" value="1"/>
</dbReference>